<name>A0A686UGD6_LISMN</name>
<dbReference type="RefSeq" id="WP_031650442.1">
    <property type="nucleotide sequence ID" value="NZ_JAVFLZ010000005.1"/>
</dbReference>
<dbReference type="EMBL" id="QDCA01000006">
    <property type="protein sequence ID" value="KAA9532407.1"/>
    <property type="molecule type" value="Genomic_DNA"/>
</dbReference>
<proteinExistence type="predicted"/>
<accession>A0A686UGD6</accession>
<organism evidence="2">
    <name type="scientific">Listeria monocytogenes</name>
    <dbReference type="NCBI Taxonomy" id="1639"/>
    <lineage>
        <taxon>Bacteria</taxon>
        <taxon>Bacillati</taxon>
        <taxon>Bacillota</taxon>
        <taxon>Bacilli</taxon>
        <taxon>Bacillales</taxon>
        <taxon>Listeriaceae</taxon>
        <taxon>Listeria</taxon>
    </lineage>
</organism>
<evidence type="ECO:0000313" key="1">
    <source>
        <dbReference type="EMBL" id="KAA9532407.1"/>
    </source>
</evidence>
<sequence>MKSVAPTMKLNKKFGGIYHVILLGLIIQSTKLNEEDKKFLVAVKENPEWFRGELKYYRRTIERKKRKNEAPQTIMFTTLHPRQVEYNIFFVELSKKKEGMIIDCPRPS</sequence>
<gene>
    <name evidence="2" type="ORF">DCK14_13720</name>
    <name evidence="1" type="ORF">DCK33_12635</name>
</gene>
<reference evidence="2" key="1">
    <citation type="submission" date="2018-04" db="EMBL/GenBank/DDBJ databases">
        <title>Genome Analysis of a Prevalent Clone of Listeria monocytogenes Sequence Type 87 in China.</title>
        <authorList>
            <person name="Wang Y."/>
        </authorList>
    </citation>
    <scope>NUCLEOTIDE SEQUENCE</scope>
    <source>
        <strain evidence="2">ICDC_LM0111</strain>
        <strain evidence="1">ICDC_LM0449</strain>
    </source>
</reference>
<evidence type="ECO:0000313" key="2">
    <source>
        <dbReference type="EMBL" id="KAA9590351.1"/>
    </source>
</evidence>
<protein>
    <submittedName>
        <fullName evidence="2">Uncharacterized protein</fullName>
    </submittedName>
</protein>
<dbReference type="EMBL" id="QDCT01000008">
    <property type="protein sequence ID" value="KAA9590351.1"/>
    <property type="molecule type" value="Genomic_DNA"/>
</dbReference>
<dbReference type="AlphaFoldDB" id="A0A686UGD6"/>
<comment type="caution">
    <text evidence="2">The sequence shown here is derived from an EMBL/GenBank/DDBJ whole genome shotgun (WGS) entry which is preliminary data.</text>
</comment>